<evidence type="ECO:0000313" key="3">
    <source>
        <dbReference type="Proteomes" id="UP000761264"/>
    </source>
</evidence>
<feature type="domain" description="Flavin reductase like" evidence="1">
    <location>
        <begin position="19"/>
        <end position="179"/>
    </location>
</feature>
<dbReference type="Proteomes" id="UP000761264">
    <property type="component" value="Unassembled WGS sequence"/>
</dbReference>
<dbReference type="PANTHER" id="PTHR43812">
    <property type="entry name" value="BLR2425 PROTEIN"/>
    <property type="match status" value="1"/>
</dbReference>
<evidence type="ECO:0000313" key="2">
    <source>
        <dbReference type="EMBL" id="NIA71881.1"/>
    </source>
</evidence>
<proteinExistence type="predicted"/>
<dbReference type="PANTHER" id="PTHR43812:SF2">
    <property type="entry name" value="FLAVIN REDUCTASE LIKE DOMAIN-CONTAINING PROTEIN"/>
    <property type="match status" value="1"/>
</dbReference>
<dbReference type="AlphaFoldDB" id="A0A967KI34"/>
<accession>A0A967KI34</accession>
<organism evidence="2 3">
    <name type="scientific">Pelagibius litoralis</name>
    <dbReference type="NCBI Taxonomy" id="374515"/>
    <lineage>
        <taxon>Bacteria</taxon>
        <taxon>Pseudomonadati</taxon>
        <taxon>Pseudomonadota</taxon>
        <taxon>Alphaproteobacteria</taxon>
        <taxon>Rhodospirillales</taxon>
        <taxon>Rhodovibrionaceae</taxon>
        <taxon>Pelagibius</taxon>
    </lineage>
</organism>
<name>A0A967KI34_9PROT</name>
<dbReference type="RefSeq" id="WP_167230209.1">
    <property type="nucleotide sequence ID" value="NZ_JAAQPH010000027.1"/>
</dbReference>
<sequence>MFYDTRIGDHGLPHNPFKACVVPRPIGWITSVNEAGQVNLAPYSFFNGVAGDPPVVMFAPGGRKADGPPDGSKDSLANVERMKEFVCNVVTWDLREAMNQTSAPAPAGVDEAAVVGLEMLPSTLVKPPRVKASPIHMECRYLQTVDLPSDDPSARNAVVFGQVIGIHIDESVLSDGLVDMAKLKPIARLGYMDYTRVDEVFAMSRPSWPISQDAAD</sequence>
<comment type="caution">
    <text evidence="2">The sequence shown here is derived from an EMBL/GenBank/DDBJ whole genome shotgun (WGS) entry which is preliminary data.</text>
</comment>
<evidence type="ECO:0000259" key="1">
    <source>
        <dbReference type="SMART" id="SM00903"/>
    </source>
</evidence>
<dbReference type="GO" id="GO:0010181">
    <property type="term" value="F:FMN binding"/>
    <property type="evidence" value="ECO:0007669"/>
    <property type="project" value="InterPro"/>
</dbReference>
<dbReference type="InterPro" id="IPR002563">
    <property type="entry name" value="Flavin_Rdtase-like_dom"/>
</dbReference>
<gene>
    <name evidence="2" type="ORF">HBA54_25105</name>
</gene>
<dbReference type="SUPFAM" id="SSF50475">
    <property type="entry name" value="FMN-binding split barrel"/>
    <property type="match status" value="1"/>
</dbReference>
<dbReference type="GO" id="GO:0016646">
    <property type="term" value="F:oxidoreductase activity, acting on the CH-NH group of donors, NAD or NADP as acceptor"/>
    <property type="evidence" value="ECO:0007669"/>
    <property type="project" value="UniProtKB-ARBA"/>
</dbReference>
<protein>
    <submittedName>
        <fullName evidence="2">Flavin reductase family protein</fullName>
    </submittedName>
</protein>
<keyword evidence="3" id="KW-1185">Reference proteome</keyword>
<dbReference type="EMBL" id="JAAQPH010000027">
    <property type="protein sequence ID" value="NIA71881.1"/>
    <property type="molecule type" value="Genomic_DNA"/>
</dbReference>
<reference evidence="2" key="1">
    <citation type="submission" date="2020-03" db="EMBL/GenBank/DDBJ databases">
        <title>Genome of Pelagibius litoralis DSM 21314T.</title>
        <authorList>
            <person name="Wang G."/>
        </authorList>
    </citation>
    <scope>NUCLEOTIDE SEQUENCE</scope>
    <source>
        <strain evidence="2">DSM 21314</strain>
    </source>
</reference>
<dbReference type="Pfam" id="PF01613">
    <property type="entry name" value="Flavin_Reduct"/>
    <property type="match status" value="1"/>
</dbReference>
<dbReference type="InterPro" id="IPR012349">
    <property type="entry name" value="Split_barrel_FMN-bd"/>
</dbReference>
<dbReference type="Gene3D" id="2.30.110.10">
    <property type="entry name" value="Electron Transport, Fmn-binding Protein, Chain A"/>
    <property type="match status" value="1"/>
</dbReference>
<dbReference type="SMART" id="SM00903">
    <property type="entry name" value="Flavin_Reduct"/>
    <property type="match status" value="1"/>
</dbReference>